<dbReference type="RefSeq" id="WP_108961937.1">
    <property type="nucleotide sequence ID" value="NZ_QEFB01000001.1"/>
</dbReference>
<reference evidence="4" key="1">
    <citation type="submission" date="2018-04" db="EMBL/GenBank/DDBJ databases">
        <authorList>
            <person name="Liu S."/>
            <person name="Wang Z."/>
            <person name="Li J."/>
        </authorList>
    </citation>
    <scope>NUCLEOTIDE SEQUENCE [LARGE SCALE GENOMIC DNA]</scope>
    <source>
        <strain evidence="4">622</strain>
    </source>
</reference>
<keyword evidence="2" id="KW-0812">Transmembrane</keyword>
<sequence>MPGLDEDGTTAGQAAPARNLDGDPATDKGRADTGETAAVVGAALADAARKAGLDSLARADRPNGHVLLEAMGGIRGIIEAVVPGLLFLVVYTVSKNLPLSLGVSVGVAAVLTVARLVQKTPVASAVGGLIGAVASAVFALMTNRPEDNFVLGFVTNGAYGAALLISVLVGWPLIGLVAGYLMSDSTAWKKDAVKRRTFMILTLCWAGMFIARLAVQLPLYAAGNVEWLAATKLLMGLPLYAPLLILTWLVVRALYRTSPVRP</sequence>
<feature type="transmembrane region" description="Helical" evidence="2">
    <location>
        <begin position="122"/>
        <end position="141"/>
    </location>
</feature>
<accession>A0A2U1TGN0</accession>
<feature type="transmembrane region" description="Helical" evidence="2">
    <location>
        <begin position="66"/>
        <end position="91"/>
    </location>
</feature>
<dbReference type="InterPro" id="IPR016566">
    <property type="entry name" value="UCP010219"/>
</dbReference>
<organism evidence="3 4">
    <name type="scientific">Mycetocola zhujimingii</name>
    <dbReference type="NCBI Taxonomy" id="2079792"/>
    <lineage>
        <taxon>Bacteria</taxon>
        <taxon>Bacillati</taxon>
        <taxon>Actinomycetota</taxon>
        <taxon>Actinomycetes</taxon>
        <taxon>Micrococcales</taxon>
        <taxon>Microbacteriaceae</taxon>
        <taxon>Mycetocola</taxon>
    </lineage>
</organism>
<comment type="caution">
    <text evidence="3">The sequence shown here is derived from an EMBL/GenBank/DDBJ whole genome shotgun (WGS) entry which is preliminary data.</text>
</comment>
<evidence type="ECO:0000313" key="3">
    <source>
        <dbReference type="EMBL" id="PWC08047.1"/>
    </source>
</evidence>
<dbReference type="Pfam" id="PF11361">
    <property type="entry name" value="DUF3159"/>
    <property type="match status" value="1"/>
</dbReference>
<gene>
    <name evidence="3" type="ORF">DF223_01435</name>
</gene>
<dbReference type="EMBL" id="QEFB01000001">
    <property type="protein sequence ID" value="PWC08047.1"/>
    <property type="molecule type" value="Genomic_DNA"/>
</dbReference>
<evidence type="ECO:0000256" key="1">
    <source>
        <dbReference type="SAM" id="MobiDB-lite"/>
    </source>
</evidence>
<keyword evidence="4" id="KW-1185">Reference proteome</keyword>
<dbReference type="AlphaFoldDB" id="A0A2U1TGN0"/>
<dbReference type="PIRSF" id="PIRSF010219">
    <property type="entry name" value="UCP010219"/>
    <property type="match status" value="1"/>
</dbReference>
<feature type="transmembrane region" description="Helical" evidence="2">
    <location>
        <begin position="233"/>
        <end position="255"/>
    </location>
</feature>
<feature type="transmembrane region" description="Helical" evidence="2">
    <location>
        <begin position="198"/>
        <end position="221"/>
    </location>
</feature>
<feature type="transmembrane region" description="Helical" evidence="2">
    <location>
        <begin position="161"/>
        <end position="182"/>
    </location>
</feature>
<feature type="transmembrane region" description="Helical" evidence="2">
    <location>
        <begin position="97"/>
        <end position="117"/>
    </location>
</feature>
<proteinExistence type="predicted"/>
<keyword evidence="2" id="KW-1133">Transmembrane helix</keyword>
<name>A0A2U1TGN0_9MICO</name>
<evidence type="ECO:0000256" key="2">
    <source>
        <dbReference type="SAM" id="Phobius"/>
    </source>
</evidence>
<keyword evidence="2" id="KW-0472">Membrane</keyword>
<protein>
    <submittedName>
        <fullName evidence="3">DUF3159 domain-containing protein</fullName>
    </submittedName>
</protein>
<feature type="region of interest" description="Disordered" evidence="1">
    <location>
        <begin position="1"/>
        <end position="32"/>
    </location>
</feature>
<dbReference type="Proteomes" id="UP000244962">
    <property type="component" value="Unassembled WGS sequence"/>
</dbReference>
<evidence type="ECO:0000313" key="4">
    <source>
        <dbReference type="Proteomes" id="UP000244962"/>
    </source>
</evidence>